<keyword evidence="3 6" id="KW-1133">Transmembrane helix</keyword>
<dbReference type="GO" id="GO:0016020">
    <property type="term" value="C:membrane"/>
    <property type="evidence" value="ECO:0007669"/>
    <property type="project" value="UniProtKB-SubCell"/>
</dbReference>
<evidence type="ECO:0000256" key="5">
    <source>
        <dbReference type="SAM" id="MobiDB-lite"/>
    </source>
</evidence>
<dbReference type="Proteomes" id="UP000807025">
    <property type="component" value="Unassembled WGS sequence"/>
</dbReference>
<dbReference type="GO" id="GO:0032541">
    <property type="term" value="C:cortical endoplasmic reticulum"/>
    <property type="evidence" value="ECO:0007669"/>
    <property type="project" value="TreeGrafter"/>
</dbReference>
<dbReference type="PANTHER" id="PTHR12308:SF73">
    <property type="entry name" value="ANOCTAMIN"/>
    <property type="match status" value="1"/>
</dbReference>
<feature type="transmembrane region" description="Helical" evidence="6">
    <location>
        <begin position="623"/>
        <end position="648"/>
    </location>
</feature>
<dbReference type="Pfam" id="PF20877">
    <property type="entry name" value="Anoctamin_N"/>
    <property type="match status" value="1"/>
</dbReference>
<proteinExistence type="predicted"/>
<dbReference type="PANTHER" id="PTHR12308">
    <property type="entry name" value="ANOCTAMIN"/>
    <property type="match status" value="1"/>
</dbReference>
<evidence type="ECO:0000259" key="8">
    <source>
        <dbReference type="Pfam" id="PF20877"/>
    </source>
</evidence>
<reference evidence="9" key="1">
    <citation type="submission" date="2020-11" db="EMBL/GenBank/DDBJ databases">
        <authorList>
            <consortium name="DOE Joint Genome Institute"/>
            <person name="Ahrendt S."/>
            <person name="Riley R."/>
            <person name="Andreopoulos W."/>
            <person name="Labutti K."/>
            <person name="Pangilinan J."/>
            <person name="Ruiz-Duenas F.J."/>
            <person name="Barrasa J.M."/>
            <person name="Sanchez-Garcia M."/>
            <person name="Camarero S."/>
            <person name="Miyauchi S."/>
            <person name="Serrano A."/>
            <person name="Linde D."/>
            <person name="Babiker R."/>
            <person name="Drula E."/>
            <person name="Ayuso-Fernandez I."/>
            <person name="Pacheco R."/>
            <person name="Padilla G."/>
            <person name="Ferreira P."/>
            <person name="Barriuso J."/>
            <person name="Kellner H."/>
            <person name="Castanera R."/>
            <person name="Alfaro M."/>
            <person name="Ramirez L."/>
            <person name="Pisabarro A.G."/>
            <person name="Kuo A."/>
            <person name="Tritt A."/>
            <person name="Lipzen A."/>
            <person name="He G."/>
            <person name="Yan M."/>
            <person name="Ng V."/>
            <person name="Cullen D."/>
            <person name="Martin F."/>
            <person name="Rosso M.-N."/>
            <person name="Henrissat B."/>
            <person name="Hibbett D."/>
            <person name="Martinez A.T."/>
            <person name="Grigoriev I.V."/>
        </authorList>
    </citation>
    <scope>NUCLEOTIDE SEQUENCE</scope>
    <source>
        <strain evidence="9">ATCC 90797</strain>
    </source>
</reference>
<comment type="subcellular location">
    <subcellularLocation>
        <location evidence="1">Membrane</location>
        <topology evidence="1">Multi-pass membrane protein</topology>
    </subcellularLocation>
</comment>
<feature type="transmembrane region" description="Helical" evidence="6">
    <location>
        <begin position="368"/>
        <end position="389"/>
    </location>
</feature>
<dbReference type="InterPro" id="IPR049456">
    <property type="entry name" value="Anoctamin_N_fung"/>
</dbReference>
<feature type="compositionally biased region" description="Low complexity" evidence="5">
    <location>
        <begin position="497"/>
        <end position="523"/>
    </location>
</feature>
<feature type="domain" description="Anoctamin transmembrane" evidence="7">
    <location>
        <begin position="150"/>
        <end position="337"/>
    </location>
</feature>
<evidence type="ECO:0000256" key="4">
    <source>
        <dbReference type="ARBA" id="ARBA00023136"/>
    </source>
</evidence>
<keyword evidence="2 6" id="KW-0812">Transmembrane</keyword>
<dbReference type="InterPro" id="IPR049452">
    <property type="entry name" value="Anoctamin_TM"/>
</dbReference>
<feature type="region of interest" description="Disordered" evidence="5">
    <location>
        <begin position="497"/>
        <end position="541"/>
    </location>
</feature>
<protein>
    <submittedName>
        <fullName evidence="9">DUF590-domain-containing protein</fullName>
    </submittedName>
</protein>
<sequence length="784" mass="87508">MTADVDLVIPFRAFPNHTLSKKKTREGAKKAEKEYTRLIDTLTYSGLRAVGRRGESLGHILIFVACPEPLLKTLRNREGLTSALAPADRLRLVYEFVTSAPADGGLGITPETGEWDLVESVMLLHDKDFNDAWIRSWTRRTITTNQLIGIRDQFGGSTALYFAFLRTYASSLLFPAVLGVTFYFLDKAYHPAYAFGLLLYSTVFTEYWRVYERLFTSRFYPKGRFQPSTSLASISTSSFTREKAERTRNPGIAWWKRDLRILASFPIISVFAGLLALLLTAIFVFEAFVTQLYTGPGKKLIAFSPTILFVLLVPRFLAFYHRFATALTTWENHTTRSPASISTNFYQNALATARAKQAHTASLTLKTFVLNALVAYLGIALSAFVYIPFGEEVMHAVQLWLSTVRVDTSFLGQVVEKLRLLGLNETFASPTPSKILASEAKYSIWETDVVGARKKLNPGRLRDQMFAFTVTNQVVNTFTEIGLPFILRFIGDKLASSKSSKSSVPSSASSSSASSAGSSIGSPLKKHVSFEDEHPPSELPPDEIQWEAELLEQARREVKLPEYDVFQDYSEMVVQFGYVVVWSSIWSLAPAMAFFNNILEQRSDAFKITVHARRPIPQRTQTIGPWLDSLTTIAWLGAFVNAALIYMFGTGSILTDVDPLVQVDVDGAPPEYISTPPPPYSPTNHFQEKKSVLLTALLFALAASHGYLLLRAVVRRIVERSMLGGRGIADFDDDENLSNVAFADAKEAVEEVVEEKSIAEQGPVKMFWKRDDGLDEIARILKEA</sequence>
<feature type="transmembrane region" description="Helical" evidence="6">
    <location>
        <begin position="300"/>
        <end position="320"/>
    </location>
</feature>
<evidence type="ECO:0000256" key="2">
    <source>
        <dbReference type="ARBA" id="ARBA00022692"/>
    </source>
</evidence>
<accession>A0A9P6A4Z7</accession>
<evidence type="ECO:0000256" key="3">
    <source>
        <dbReference type="ARBA" id="ARBA00022989"/>
    </source>
</evidence>
<feature type="transmembrane region" description="Helical" evidence="6">
    <location>
        <begin position="576"/>
        <end position="599"/>
    </location>
</feature>
<evidence type="ECO:0000256" key="6">
    <source>
        <dbReference type="SAM" id="Phobius"/>
    </source>
</evidence>
<dbReference type="Pfam" id="PF04547">
    <property type="entry name" value="Anoctamin"/>
    <property type="match status" value="2"/>
</dbReference>
<feature type="transmembrane region" description="Helical" evidence="6">
    <location>
        <begin position="692"/>
        <end position="714"/>
    </location>
</feature>
<gene>
    <name evidence="9" type="ORF">BDN71DRAFT_1441956</name>
</gene>
<dbReference type="InterPro" id="IPR007632">
    <property type="entry name" value="Anoctamin"/>
</dbReference>
<feature type="transmembrane region" description="Helical" evidence="6">
    <location>
        <begin position="191"/>
        <end position="208"/>
    </location>
</feature>
<feature type="domain" description="Anoctamin alpha-beta plait" evidence="8">
    <location>
        <begin position="4"/>
        <end position="118"/>
    </location>
</feature>
<comment type="caution">
    <text evidence="9">The sequence shown here is derived from an EMBL/GenBank/DDBJ whole genome shotgun (WGS) entry which is preliminary data.</text>
</comment>
<evidence type="ECO:0000256" key="1">
    <source>
        <dbReference type="ARBA" id="ARBA00004141"/>
    </source>
</evidence>
<evidence type="ECO:0000259" key="7">
    <source>
        <dbReference type="Pfam" id="PF04547"/>
    </source>
</evidence>
<keyword evidence="4 6" id="KW-0472">Membrane</keyword>
<dbReference type="AlphaFoldDB" id="A0A9P6A4Z7"/>
<feature type="transmembrane region" description="Helical" evidence="6">
    <location>
        <begin position="160"/>
        <end position="185"/>
    </location>
</feature>
<organism evidence="9 10">
    <name type="scientific">Pleurotus eryngii</name>
    <name type="common">Boletus of the steppes</name>
    <dbReference type="NCBI Taxonomy" id="5323"/>
    <lineage>
        <taxon>Eukaryota</taxon>
        <taxon>Fungi</taxon>
        <taxon>Dikarya</taxon>
        <taxon>Basidiomycota</taxon>
        <taxon>Agaricomycotina</taxon>
        <taxon>Agaricomycetes</taxon>
        <taxon>Agaricomycetidae</taxon>
        <taxon>Agaricales</taxon>
        <taxon>Pleurotineae</taxon>
        <taxon>Pleurotaceae</taxon>
        <taxon>Pleurotus</taxon>
    </lineage>
</organism>
<dbReference type="EMBL" id="MU154532">
    <property type="protein sequence ID" value="KAF9499346.1"/>
    <property type="molecule type" value="Genomic_DNA"/>
</dbReference>
<feature type="domain" description="Anoctamin transmembrane" evidence="7">
    <location>
        <begin position="354"/>
        <end position="719"/>
    </location>
</feature>
<dbReference type="GO" id="GO:0005254">
    <property type="term" value="F:chloride channel activity"/>
    <property type="evidence" value="ECO:0007669"/>
    <property type="project" value="TreeGrafter"/>
</dbReference>
<dbReference type="OrthoDB" id="296386at2759"/>
<evidence type="ECO:0000313" key="9">
    <source>
        <dbReference type="EMBL" id="KAF9499346.1"/>
    </source>
</evidence>
<evidence type="ECO:0000313" key="10">
    <source>
        <dbReference type="Proteomes" id="UP000807025"/>
    </source>
</evidence>
<keyword evidence="10" id="KW-1185">Reference proteome</keyword>
<feature type="transmembrane region" description="Helical" evidence="6">
    <location>
        <begin position="265"/>
        <end position="288"/>
    </location>
</feature>
<name>A0A9P6A4Z7_PLEER</name>